<dbReference type="EMBL" id="BAABHC010000004">
    <property type="protein sequence ID" value="GAA4427466.1"/>
    <property type="molecule type" value="Genomic_DNA"/>
</dbReference>
<sequence length="86" mass="10067">MPLNPKLLKVLEKIYEPQERYDQRMLGKDTTFITNERGEPVTLYIGKRREDGSIAGERYVRSIVRVPGSFEIEKSHWENKGKVTRS</sequence>
<reference evidence="2" key="1">
    <citation type="journal article" date="2019" name="Int. J. Syst. Evol. Microbiol.">
        <title>The Global Catalogue of Microorganisms (GCM) 10K type strain sequencing project: providing services to taxonomists for standard genome sequencing and annotation.</title>
        <authorList>
            <consortium name="The Broad Institute Genomics Platform"/>
            <consortium name="The Broad Institute Genome Sequencing Center for Infectious Disease"/>
            <person name="Wu L."/>
            <person name="Ma J."/>
        </authorList>
    </citation>
    <scope>NUCLEOTIDE SEQUENCE [LARGE SCALE GENOMIC DNA]</scope>
    <source>
        <strain evidence="2">JCM 17926</strain>
    </source>
</reference>
<evidence type="ECO:0000313" key="1">
    <source>
        <dbReference type="EMBL" id="GAA4427466.1"/>
    </source>
</evidence>
<name>A0ABP8LEK7_9BACT</name>
<organism evidence="1 2">
    <name type="scientific">Pontibacter saemangeumensis</name>
    <dbReference type="NCBI Taxonomy" id="1084525"/>
    <lineage>
        <taxon>Bacteria</taxon>
        <taxon>Pseudomonadati</taxon>
        <taxon>Bacteroidota</taxon>
        <taxon>Cytophagia</taxon>
        <taxon>Cytophagales</taxon>
        <taxon>Hymenobacteraceae</taxon>
        <taxon>Pontibacter</taxon>
    </lineage>
</organism>
<protein>
    <submittedName>
        <fullName evidence="1">Uncharacterized protein</fullName>
    </submittedName>
</protein>
<dbReference type="Proteomes" id="UP001500552">
    <property type="component" value="Unassembled WGS sequence"/>
</dbReference>
<accession>A0ABP8LEK7</accession>
<gene>
    <name evidence="1" type="ORF">GCM10023188_10570</name>
</gene>
<dbReference type="RefSeq" id="WP_345157325.1">
    <property type="nucleotide sequence ID" value="NZ_BAABHC010000004.1"/>
</dbReference>
<comment type="caution">
    <text evidence="1">The sequence shown here is derived from an EMBL/GenBank/DDBJ whole genome shotgun (WGS) entry which is preliminary data.</text>
</comment>
<keyword evidence="2" id="KW-1185">Reference proteome</keyword>
<evidence type="ECO:0000313" key="2">
    <source>
        <dbReference type="Proteomes" id="UP001500552"/>
    </source>
</evidence>
<proteinExistence type="predicted"/>